<name>A0A2D2W6W1_9CAUD</name>
<proteinExistence type="predicted"/>
<organism evidence="1 2">
    <name type="scientific">Pectobacterium phage DU_PP_V</name>
    <dbReference type="NCBI Taxonomy" id="2041492"/>
    <lineage>
        <taxon>Viruses</taxon>
        <taxon>Duplodnaviria</taxon>
        <taxon>Heunggongvirae</taxon>
        <taxon>Uroviricota</taxon>
        <taxon>Caudoviricetes</taxon>
        <taxon>Demerecviridae</taxon>
        <taxon>Mccorquodalevirinae</taxon>
        <taxon>Hongcheonvirus</taxon>
        <taxon>Hongcheonvirus DUPPV</taxon>
    </lineage>
</organism>
<accession>A0A2D2W6W1</accession>
<dbReference type="Proteomes" id="UP000240663">
    <property type="component" value="Segment"/>
</dbReference>
<keyword evidence="2" id="KW-1185">Reference proteome</keyword>
<evidence type="ECO:0000313" key="2">
    <source>
        <dbReference type="Proteomes" id="UP000240663"/>
    </source>
</evidence>
<gene>
    <name evidence="1" type="ORF">P13BB106kb_p052</name>
</gene>
<sequence>MVTYFLNWMGPVSNRWYEENNIPYTEEEKFNSILGEVVKIRTYETKYGAGRVDIHDASPFGSELGVPLMDMQSWNRLGHYLANLKTTDAPRNLAELVNWYEQDTGETINWFTKKF</sequence>
<reference evidence="1 2" key="1">
    <citation type="submission" date="2017-09" db="EMBL/GenBank/DDBJ databases">
        <title>Complete genome sequence of bacteriophage (DU_PP_V) infecting Pectobacterium spp.</title>
        <authorList>
            <person name="Park T.-H."/>
        </authorList>
    </citation>
    <scope>NUCLEOTIDE SEQUENCE [LARGE SCALE GENOMIC DNA]</scope>
</reference>
<evidence type="ECO:0000313" key="1">
    <source>
        <dbReference type="EMBL" id="ATS94036.1"/>
    </source>
</evidence>
<protein>
    <submittedName>
        <fullName evidence="1">Uncharacterized protein</fullName>
    </submittedName>
</protein>
<dbReference type="EMBL" id="MF979564">
    <property type="protein sequence ID" value="ATS94036.1"/>
    <property type="molecule type" value="Genomic_DNA"/>
</dbReference>